<dbReference type="EMBL" id="SNYH01000007">
    <property type="protein sequence ID" value="TDQ21908.1"/>
    <property type="molecule type" value="Genomic_DNA"/>
</dbReference>
<dbReference type="AlphaFoldDB" id="A0A4R6TDH1"/>
<feature type="chain" id="PRO_5020485775" evidence="1">
    <location>
        <begin position="18"/>
        <end position="89"/>
    </location>
</feature>
<protein>
    <submittedName>
        <fullName evidence="2">Uncharacterized protein</fullName>
    </submittedName>
</protein>
<organism evidence="2 3">
    <name type="scientific">Tenacibaculum caenipelagi</name>
    <dbReference type="NCBI Taxonomy" id="1325435"/>
    <lineage>
        <taxon>Bacteria</taxon>
        <taxon>Pseudomonadati</taxon>
        <taxon>Bacteroidota</taxon>
        <taxon>Flavobacteriia</taxon>
        <taxon>Flavobacteriales</taxon>
        <taxon>Flavobacteriaceae</taxon>
        <taxon>Tenacibaculum</taxon>
    </lineage>
</organism>
<gene>
    <name evidence="2" type="ORF">DFQ07_3004</name>
</gene>
<dbReference type="OrthoDB" id="1190112at2"/>
<keyword evidence="3" id="KW-1185">Reference proteome</keyword>
<dbReference type="PROSITE" id="PS51257">
    <property type="entry name" value="PROKAR_LIPOPROTEIN"/>
    <property type="match status" value="1"/>
</dbReference>
<evidence type="ECO:0000313" key="3">
    <source>
        <dbReference type="Proteomes" id="UP000295390"/>
    </source>
</evidence>
<evidence type="ECO:0000313" key="2">
    <source>
        <dbReference type="EMBL" id="TDQ21908.1"/>
    </source>
</evidence>
<name>A0A4R6TDH1_9FLAO</name>
<keyword evidence="1" id="KW-0732">Signal</keyword>
<proteinExistence type="predicted"/>
<sequence length="89" mass="9585">MKKIILSIAMLTSTVLASCSDDNESNTNCRKCVFEGFDQTLNTEYCDNGDGTITMTVEGGQTVTDEIPKGSSFEEIMKAVEANGSTCDK</sequence>
<feature type="signal peptide" evidence="1">
    <location>
        <begin position="1"/>
        <end position="17"/>
    </location>
</feature>
<evidence type="ECO:0000256" key="1">
    <source>
        <dbReference type="SAM" id="SignalP"/>
    </source>
</evidence>
<reference evidence="2 3" key="1">
    <citation type="submission" date="2019-03" db="EMBL/GenBank/DDBJ databases">
        <title>Genomic Encyclopedia of Type Strains, Phase III (KMG-III): the genomes of soil and plant-associated and newly described type strains.</title>
        <authorList>
            <person name="Whitman W."/>
        </authorList>
    </citation>
    <scope>NUCLEOTIDE SEQUENCE [LARGE SCALE GENOMIC DNA]</scope>
    <source>
        <strain evidence="2 3">CECT 8283</strain>
    </source>
</reference>
<accession>A0A4R6TDH1</accession>
<dbReference type="RefSeq" id="WP_133537984.1">
    <property type="nucleotide sequence ID" value="NZ_SNYH01000007.1"/>
</dbReference>
<dbReference type="Proteomes" id="UP000295390">
    <property type="component" value="Unassembled WGS sequence"/>
</dbReference>
<comment type="caution">
    <text evidence="2">The sequence shown here is derived from an EMBL/GenBank/DDBJ whole genome shotgun (WGS) entry which is preliminary data.</text>
</comment>